<dbReference type="InterPro" id="IPR000008">
    <property type="entry name" value="C2_dom"/>
</dbReference>
<proteinExistence type="predicted"/>
<evidence type="ECO:0000313" key="4">
    <source>
        <dbReference type="Proteomes" id="UP000242770"/>
    </source>
</evidence>
<organism evidence="3 4">
    <name type="scientific">Sporisorium scitamineum</name>
    <dbReference type="NCBI Taxonomy" id="49012"/>
    <lineage>
        <taxon>Eukaryota</taxon>
        <taxon>Fungi</taxon>
        <taxon>Dikarya</taxon>
        <taxon>Basidiomycota</taxon>
        <taxon>Ustilaginomycotina</taxon>
        <taxon>Ustilaginomycetes</taxon>
        <taxon>Ustilaginales</taxon>
        <taxon>Ustilaginaceae</taxon>
        <taxon>Sporisorium</taxon>
    </lineage>
</organism>
<feature type="region of interest" description="Disordered" evidence="1">
    <location>
        <begin position="19"/>
        <end position="38"/>
    </location>
</feature>
<dbReference type="AlphaFoldDB" id="A0A0F7RZ34"/>
<evidence type="ECO:0000313" key="3">
    <source>
        <dbReference type="EMBL" id="CDS01795.1"/>
    </source>
</evidence>
<accession>A0A0F7RZ34</accession>
<gene>
    <name evidence="3" type="primary">SSCI75210.1</name>
</gene>
<keyword evidence="4" id="KW-1185">Reference proteome</keyword>
<dbReference type="InterPro" id="IPR035892">
    <property type="entry name" value="C2_domain_sf"/>
</dbReference>
<reference evidence="4" key="1">
    <citation type="submission" date="2014-06" db="EMBL/GenBank/DDBJ databases">
        <authorList>
            <person name="Berkman P.J."/>
        </authorList>
    </citation>
    <scope>NUCLEOTIDE SEQUENCE [LARGE SCALE GENOMIC DNA]</scope>
</reference>
<dbReference type="SUPFAM" id="SSF49562">
    <property type="entry name" value="C2 domain (Calcium/lipid-binding domain, CaLB)"/>
    <property type="match status" value="1"/>
</dbReference>
<feature type="domain" description="C2" evidence="2">
    <location>
        <begin position="1"/>
        <end position="106"/>
    </location>
</feature>
<dbReference type="STRING" id="49012.A0A0F7RZ34"/>
<evidence type="ECO:0000259" key="2">
    <source>
        <dbReference type="PROSITE" id="PS50004"/>
    </source>
</evidence>
<dbReference type="PANTHER" id="PTHR47348">
    <property type="entry name" value="MEIOTICALLY UP-REGULATED GENE 190 PROTEIN"/>
    <property type="match status" value="1"/>
</dbReference>
<dbReference type="Gene3D" id="2.60.40.150">
    <property type="entry name" value="C2 domain"/>
    <property type="match status" value="1"/>
</dbReference>
<dbReference type="Pfam" id="PF00168">
    <property type="entry name" value="C2"/>
    <property type="match status" value="1"/>
</dbReference>
<dbReference type="PROSITE" id="PS50004">
    <property type="entry name" value="C2"/>
    <property type="match status" value="1"/>
</dbReference>
<sequence>SGILSMQIHHIANLEVTDGHTSLRPREKDEPGQDVDNVKTATRTKALNSNPFYNASTERFIRDWRRTLIMVVVYDFRVREADAILGVVPIKLSDLFKESSQVTRFFPLAGGVGHADES</sequence>
<feature type="non-terminal residue" evidence="3">
    <location>
        <position position="1"/>
    </location>
</feature>
<dbReference type="Proteomes" id="UP000242770">
    <property type="component" value="Unassembled WGS sequence"/>
</dbReference>
<protein>
    <recommendedName>
        <fullName evidence="2">C2 domain-containing protein</fullName>
    </recommendedName>
</protein>
<evidence type="ECO:0000256" key="1">
    <source>
        <dbReference type="SAM" id="MobiDB-lite"/>
    </source>
</evidence>
<dbReference type="PANTHER" id="PTHR47348:SF3">
    <property type="entry name" value="MEIOTICALLY UP-REGULATED GENE 190 PROTEIN"/>
    <property type="match status" value="1"/>
</dbReference>
<name>A0A0F7RZ34_9BASI</name>
<dbReference type="EMBL" id="CCFA01004591">
    <property type="protein sequence ID" value="CDS01795.1"/>
    <property type="molecule type" value="Genomic_DNA"/>
</dbReference>